<reference evidence="2" key="1">
    <citation type="submission" date="2021-01" db="EMBL/GenBank/DDBJ databases">
        <title>Modified the classification status of verrucomicrobia.</title>
        <authorList>
            <person name="Feng X."/>
        </authorList>
    </citation>
    <scope>NUCLEOTIDE SEQUENCE</scope>
    <source>
        <strain evidence="2">KCTC 13126</strain>
    </source>
</reference>
<organism evidence="2 3">
    <name type="scientific">Pelagicoccus mobilis</name>
    <dbReference type="NCBI Taxonomy" id="415221"/>
    <lineage>
        <taxon>Bacteria</taxon>
        <taxon>Pseudomonadati</taxon>
        <taxon>Verrucomicrobiota</taxon>
        <taxon>Opitutia</taxon>
        <taxon>Puniceicoccales</taxon>
        <taxon>Pelagicoccaceae</taxon>
        <taxon>Pelagicoccus</taxon>
    </lineage>
</organism>
<dbReference type="CDD" id="cd11313">
    <property type="entry name" value="AmyAc_arch_bac_AmyA"/>
    <property type="match status" value="1"/>
</dbReference>
<dbReference type="SMART" id="SM00642">
    <property type="entry name" value="Aamy"/>
    <property type="match status" value="1"/>
</dbReference>
<sequence length="462" mass="52757">MTSPRLRHLIAATAVVSATICTFGNPANAHKIHFGEETLPAPQWILDDTIYELNVRQFSEEGTFAAAEKQLDRIQELGIQTVWLMPIHPIGKTNRKGTLGSYYSIADYKGINPEFGDKESFRSFVKAAHKRGLKIVLDWVANHSAWENPWTKSNPDFYAKDPEGNFMPPHGTDWTDVIQLDFNNQELWTTMIDAMAYWINEYDIDGYRCDFAAGVPTDFWNEASKQLRKIKPDFFMLAESYQGDFNLEAFHASYAWERHHAFNAIAQGKAPASHLDDILAREKLYMPKGTALLTFTSNHDENSWAGTTAERMGPAKRVFDLLSFTMPGIPLIYNGQEASLDKRLEFFERDPIEWKDFSESEYYSQLIELKRSVSALHGTGAKLVRIPTTANEKVFAFRRENKDSQVVVFANLSNESVHCTAACSKMGNVYRSFFSGQKNRFKNTCEISLEPWAFEVFVREKE</sequence>
<dbReference type="AlphaFoldDB" id="A0A934RSC1"/>
<accession>A0A934RSC1</accession>
<dbReference type="Pfam" id="PF00128">
    <property type="entry name" value="Alpha-amylase"/>
    <property type="match status" value="1"/>
</dbReference>
<dbReference type="PANTHER" id="PTHR47786">
    <property type="entry name" value="ALPHA-1,4-GLUCAN:MALTOSE-1-PHOSPHATE MALTOSYLTRANSFERASE"/>
    <property type="match status" value="1"/>
</dbReference>
<protein>
    <recommendedName>
        <fullName evidence="1">Glycosyl hydrolase family 13 catalytic domain-containing protein</fullName>
    </recommendedName>
</protein>
<dbReference type="InterPro" id="IPR017853">
    <property type="entry name" value="GH"/>
</dbReference>
<comment type="caution">
    <text evidence="2">The sequence shown here is derived from an EMBL/GenBank/DDBJ whole genome shotgun (WGS) entry which is preliminary data.</text>
</comment>
<feature type="domain" description="Glycosyl hydrolase family 13 catalytic" evidence="1">
    <location>
        <begin position="52"/>
        <end position="370"/>
    </location>
</feature>
<dbReference type="SUPFAM" id="SSF51445">
    <property type="entry name" value="(Trans)glycosidases"/>
    <property type="match status" value="1"/>
</dbReference>
<dbReference type="PANTHER" id="PTHR47786:SF2">
    <property type="entry name" value="GLYCOSYL HYDROLASE FAMILY 13 CATALYTIC DOMAIN-CONTAINING PROTEIN"/>
    <property type="match status" value="1"/>
</dbReference>
<proteinExistence type="predicted"/>
<dbReference type="RefSeq" id="WP_200354917.1">
    <property type="nucleotide sequence ID" value="NZ_JAENIL010000011.1"/>
</dbReference>
<dbReference type="Proteomes" id="UP000617628">
    <property type="component" value="Unassembled WGS sequence"/>
</dbReference>
<dbReference type="Gene3D" id="2.60.40.1180">
    <property type="entry name" value="Golgi alpha-mannosidase II"/>
    <property type="match status" value="1"/>
</dbReference>
<dbReference type="Gene3D" id="3.20.20.80">
    <property type="entry name" value="Glycosidases"/>
    <property type="match status" value="1"/>
</dbReference>
<keyword evidence="3" id="KW-1185">Reference proteome</keyword>
<evidence type="ECO:0000313" key="2">
    <source>
        <dbReference type="EMBL" id="MBK1876700.1"/>
    </source>
</evidence>
<name>A0A934RSC1_9BACT</name>
<dbReference type="InterPro" id="IPR013780">
    <property type="entry name" value="Glyco_hydro_b"/>
</dbReference>
<dbReference type="SUPFAM" id="SSF51011">
    <property type="entry name" value="Glycosyl hydrolase domain"/>
    <property type="match status" value="1"/>
</dbReference>
<gene>
    <name evidence="2" type="ORF">JIN87_07460</name>
</gene>
<dbReference type="InterPro" id="IPR006047">
    <property type="entry name" value="GH13_cat_dom"/>
</dbReference>
<dbReference type="GO" id="GO:0005975">
    <property type="term" value="P:carbohydrate metabolic process"/>
    <property type="evidence" value="ECO:0007669"/>
    <property type="project" value="InterPro"/>
</dbReference>
<evidence type="ECO:0000259" key="1">
    <source>
        <dbReference type="SMART" id="SM00642"/>
    </source>
</evidence>
<evidence type="ECO:0000313" key="3">
    <source>
        <dbReference type="Proteomes" id="UP000617628"/>
    </source>
</evidence>
<dbReference type="EMBL" id="JAENIL010000011">
    <property type="protein sequence ID" value="MBK1876700.1"/>
    <property type="molecule type" value="Genomic_DNA"/>
</dbReference>